<sequence>MTDEVRPDEPTTCGYVALVGAPNAGKSTLINQLVGGKVSIVSPKVQTTRTRVLGILVEGNSQMILVDTPGIFGAPKRRLERAMVKAAWTGAEEADVVVVVIDSHEGISNDTKLLLENMKADHKGRPVMLALNKIDLIHRPKLLSLAQQAYELFDFSGTYMISASNGDGVDDLRGELATMMPEGPWLYPEDQLADTPMRLLAAEFTREQLFLKLHEELPYSLTVETESWKEMKDGSARIDQVIFIERESQKAIVIGAGGRMIKMVGEAARAQMSAAFEKSIHLFLHVKVREGWSDERERYRDLGLDYDV</sequence>
<evidence type="ECO:0000313" key="11">
    <source>
        <dbReference type="EMBL" id="MFD2262378.1"/>
    </source>
</evidence>
<name>A0ABW5DML1_9PROT</name>
<dbReference type="InterPro" id="IPR027417">
    <property type="entry name" value="P-loop_NTPase"/>
</dbReference>
<evidence type="ECO:0000256" key="8">
    <source>
        <dbReference type="RuleBase" id="RU003761"/>
    </source>
</evidence>
<feature type="region of interest" description="G1" evidence="7">
    <location>
        <begin position="20"/>
        <end position="27"/>
    </location>
</feature>
<dbReference type="InterPro" id="IPR009019">
    <property type="entry name" value="KH_sf_prok-type"/>
</dbReference>
<feature type="binding site" evidence="6">
    <location>
        <begin position="20"/>
        <end position="27"/>
    </location>
    <ligand>
        <name>GTP</name>
        <dbReference type="ChEBI" id="CHEBI:37565"/>
    </ligand>
</feature>
<evidence type="ECO:0000256" key="2">
    <source>
        <dbReference type="ARBA" id="ARBA00020484"/>
    </source>
</evidence>
<feature type="region of interest" description="G3" evidence="7">
    <location>
        <begin position="67"/>
        <end position="70"/>
    </location>
</feature>
<protein>
    <recommendedName>
        <fullName evidence="2 6">GTPase Era</fullName>
    </recommendedName>
</protein>
<dbReference type="CDD" id="cd04163">
    <property type="entry name" value="Era"/>
    <property type="match status" value="1"/>
</dbReference>
<comment type="subcellular location">
    <subcellularLocation>
        <location evidence="6">Cytoplasm</location>
    </subcellularLocation>
    <subcellularLocation>
        <location evidence="6">Cell membrane</location>
        <topology evidence="6">Peripheral membrane protein</topology>
    </subcellularLocation>
</comment>
<evidence type="ECO:0000259" key="10">
    <source>
        <dbReference type="PROSITE" id="PS51713"/>
    </source>
</evidence>
<dbReference type="InterPro" id="IPR004044">
    <property type="entry name" value="KH_dom_type_2"/>
</dbReference>
<evidence type="ECO:0000259" key="9">
    <source>
        <dbReference type="PROSITE" id="PS50823"/>
    </source>
</evidence>
<dbReference type="NCBIfam" id="TIGR00436">
    <property type="entry name" value="era"/>
    <property type="match status" value="1"/>
</dbReference>
<proteinExistence type="inferred from homology"/>
<dbReference type="PROSITE" id="PS51713">
    <property type="entry name" value="G_ERA"/>
    <property type="match status" value="1"/>
</dbReference>
<keyword evidence="4 6" id="KW-0694">RNA-binding</keyword>
<evidence type="ECO:0000313" key="12">
    <source>
        <dbReference type="Proteomes" id="UP001597295"/>
    </source>
</evidence>
<evidence type="ECO:0000256" key="6">
    <source>
        <dbReference type="HAMAP-Rule" id="MF_00367"/>
    </source>
</evidence>
<dbReference type="CDD" id="cd22534">
    <property type="entry name" value="KH-II_Era"/>
    <property type="match status" value="1"/>
</dbReference>
<dbReference type="PANTHER" id="PTHR42698">
    <property type="entry name" value="GTPASE ERA"/>
    <property type="match status" value="1"/>
</dbReference>
<gene>
    <name evidence="6 11" type="primary">era</name>
    <name evidence="11" type="ORF">ACFSM5_05715</name>
</gene>
<keyword evidence="6" id="KW-1003">Cell membrane</keyword>
<dbReference type="SUPFAM" id="SSF54814">
    <property type="entry name" value="Prokaryotic type KH domain (KH-domain type II)"/>
    <property type="match status" value="1"/>
</dbReference>
<comment type="similarity">
    <text evidence="1 6 7 8">Belongs to the TRAFAC class TrmE-Era-EngA-EngB-Septin-like GTPase superfamily. Era GTPase family.</text>
</comment>
<keyword evidence="3 6" id="KW-0547">Nucleotide-binding</keyword>
<evidence type="ECO:0000256" key="1">
    <source>
        <dbReference type="ARBA" id="ARBA00007921"/>
    </source>
</evidence>
<keyword evidence="6" id="KW-0472">Membrane</keyword>
<dbReference type="PROSITE" id="PS50823">
    <property type="entry name" value="KH_TYPE_2"/>
    <property type="match status" value="1"/>
</dbReference>
<dbReference type="Gene3D" id="3.40.50.300">
    <property type="entry name" value="P-loop containing nucleotide triphosphate hydrolases"/>
    <property type="match status" value="1"/>
</dbReference>
<dbReference type="InterPro" id="IPR005662">
    <property type="entry name" value="GTPase_Era-like"/>
</dbReference>
<dbReference type="InterPro" id="IPR005225">
    <property type="entry name" value="Small_GTP-bd"/>
</dbReference>
<feature type="domain" description="Era-type G" evidence="10">
    <location>
        <begin position="12"/>
        <end position="182"/>
    </location>
</feature>
<dbReference type="RefSeq" id="WP_379875328.1">
    <property type="nucleotide sequence ID" value="NZ_JBHUIP010000004.1"/>
</dbReference>
<evidence type="ECO:0000256" key="4">
    <source>
        <dbReference type="ARBA" id="ARBA00022884"/>
    </source>
</evidence>
<dbReference type="Pfam" id="PF01926">
    <property type="entry name" value="MMR_HSR1"/>
    <property type="match status" value="1"/>
</dbReference>
<dbReference type="InterPro" id="IPR030388">
    <property type="entry name" value="G_ERA_dom"/>
</dbReference>
<keyword evidence="6" id="KW-0699">rRNA-binding</keyword>
<feature type="region of interest" description="G2" evidence="7">
    <location>
        <begin position="46"/>
        <end position="50"/>
    </location>
</feature>
<comment type="caution">
    <text evidence="11">The sequence shown here is derived from an EMBL/GenBank/DDBJ whole genome shotgun (WGS) entry which is preliminary data.</text>
</comment>
<accession>A0ABW5DML1</accession>
<evidence type="ECO:0000256" key="3">
    <source>
        <dbReference type="ARBA" id="ARBA00022741"/>
    </source>
</evidence>
<keyword evidence="12" id="KW-1185">Reference proteome</keyword>
<dbReference type="Gene3D" id="3.30.300.20">
    <property type="match status" value="1"/>
</dbReference>
<dbReference type="PRINTS" id="PR00326">
    <property type="entry name" value="GTP1OBG"/>
</dbReference>
<feature type="domain" description="KH type-2" evidence="9">
    <location>
        <begin position="213"/>
        <end position="290"/>
    </location>
</feature>
<evidence type="ECO:0000256" key="7">
    <source>
        <dbReference type="PROSITE-ProRule" id="PRU01050"/>
    </source>
</evidence>
<dbReference type="NCBIfam" id="NF000908">
    <property type="entry name" value="PRK00089.1"/>
    <property type="match status" value="1"/>
</dbReference>
<evidence type="ECO:0000256" key="5">
    <source>
        <dbReference type="ARBA" id="ARBA00023134"/>
    </source>
</evidence>
<feature type="region of interest" description="G5" evidence="7">
    <location>
        <begin position="161"/>
        <end position="163"/>
    </location>
</feature>
<organism evidence="11 12">
    <name type="scientific">Lacibacterium aquatile</name>
    <dbReference type="NCBI Taxonomy" id="1168082"/>
    <lineage>
        <taxon>Bacteria</taxon>
        <taxon>Pseudomonadati</taxon>
        <taxon>Pseudomonadota</taxon>
        <taxon>Alphaproteobacteria</taxon>
        <taxon>Rhodospirillales</taxon>
        <taxon>Rhodospirillaceae</taxon>
    </lineage>
</organism>
<keyword evidence="5 6" id="KW-0342">GTP-binding</keyword>
<comment type="function">
    <text evidence="6">An essential GTPase that binds both GDP and GTP, with rapid nucleotide exchange. Plays a role in 16S rRNA processing and 30S ribosomal subunit biogenesis and possibly also in cell cycle regulation and energy metabolism.</text>
</comment>
<dbReference type="NCBIfam" id="TIGR00231">
    <property type="entry name" value="small_GTP"/>
    <property type="match status" value="1"/>
</dbReference>
<dbReference type="InterPro" id="IPR015946">
    <property type="entry name" value="KH_dom-like_a/b"/>
</dbReference>
<keyword evidence="6" id="KW-0690">Ribosome biogenesis</keyword>
<feature type="binding site" evidence="6">
    <location>
        <begin position="132"/>
        <end position="135"/>
    </location>
    <ligand>
        <name>GTP</name>
        <dbReference type="ChEBI" id="CHEBI:37565"/>
    </ligand>
</feature>
<dbReference type="InterPro" id="IPR006073">
    <property type="entry name" value="GTP-bd"/>
</dbReference>
<keyword evidence="6" id="KW-0963">Cytoplasm</keyword>
<comment type="subunit">
    <text evidence="6">Monomer.</text>
</comment>
<dbReference type="HAMAP" id="MF_00367">
    <property type="entry name" value="GTPase_Era"/>
    <property type="match status" value="1"/>
</dbReference>
<dbReference type="EMBL" id="JBHUIP010000004">
    <property type="protein sequence ID" value="MFD2262378.1"/>
    <property type="molecule type" value="Genomic_DNA"/>
</dbReference>
<dbReference type="Proteomes" id="UP001597295">
    <property type="component" value="Unassembled WGS sequence"/>
</dbReference>
<feature type="binding site" evidence="6">
    <location>
        <begin position="67"/>
        <end position="71"/>
    </location>
    <ligand>
        <name>GTP</name>
        <dbReference type="ChEBI" id="CHEBI:37565"/>
    </ligand>
</feature>
<feature type="region of interest" description="G4" evidence="7">
    <location>
        <begin position="132"/>
        <end position="135"/>
    </location>
</feature>
<reference evidence="12" key="1">
    <citation type="journal article" date="2019" name="Int. J. Syst. Evol. Microbiol.">
        <title>The Global Catalogue of Microorganisms (GCM) 10K type strain sequencing project: providing services to taxonomists for standard genome sequencing and annotation.</title>
        <authorList>
            <consortium name="The Broad Institute Genomics Platform"/>
            <consortium name="The Broad Institute Genome Sequencing Center for Infectious Disease"/>
            <person name="Wu L."/>
            <person name="Ma J."/>
        </authorList>
    </citation>
    <scope>NUCLEOTIDE SEQUENCE [LARGE SCALE GENOMIC DNA]</scope>
    <source>
        <strain evidence="12">CGMCC 1.19062</strain>
    </source>
</reference>
<dbReference type="SUPFAM" id="SSF52540">
    <property type="entry name" value="P-loop containing nucleoside triphosphate hydrolases"/>
    <property type="match status" value="1"/>
</dbReference>
<dbReference type="PANTHER" id="PTHR42698:SF1">
    <property type="entry name" value="GTPASE ERA, MITOCHONDRIAL"/>
    <property type="match status" value="1"/>
</dbReference>
<dbReference type="Pfam" id="PF07650">
    <property type="entry name" value="KH_2"/>
    <property type="match status" value="1"/>
</dbReference>